<reference evidence="3" key="2">
    <citation type="submission" date="2025-08" db="UniProtKB">
        <authorList>
            <consortium name="Ensembl"/>
        </authorList>
    </citation>
    <scope>IDENTIFICATION</scope>
</reference>
<evidence type="ECO:0000313" key="4">
    <source>
        <dbReference type="Proteomes" id="UP000008144"/>
    </source>
</evidence>
<dbReference type="Gene3D" id="1.10.510.10">
    <property type="entry name" value="Transferase(Phosphotransferase) domain 1"/>
    <property type="match status" value="1"/>
</dbReference>
<sequence>MTSNKAFMDERDDSDVPRGTEENILIRLPIPVQQDNRVELPFPTQHGQNERVKTSRVFQSEPTVSCGSDSSDTTNGTITIDVGDKKETCEDGSKREIVNCNLPVQEAVWQQKLDEVHEAVVGKTASSGKNYVNVPIEHVKVLKKGSEGSSVSKYRFKSEYGKSEYREIAGKKMLKDYYPNIKNEVTRVAKNSHHVNIAGYVTHHEEEEFVILFTELCDFSLKEYISKTITVEESDCPDSMKILGEAVQGIKYLHGLNVSHMDIKPGNFLFKQHTPETGMCCYVLKVIDFGLSKQLDSDRTATVSHDVVGTKSYMAPEQFKDHFKPTLKADVF</sequence>
<dbReference type="GO" id="GO:0005524">
    <property type="term" value="F:ATP binding"/>
    <property type="evidence" value="ECO:0007669"/>
    <property type="project" value="InterPro"/>
</dbReference>
<evidence type="ECO:0000256" key="1">
    <source>
        <dbReference type="SAM" id="MobiDB-lite"/>
    </source>
</evidence>
<dbReference type="Pfam" id="PF00069">
    <property type="entry name" value="Pkinase"/>
    <property type="match status" value="1"/>
</dbReference>
<keyword evidence="4" id="KW-1185">Reference proteome</keyword>
<dbReference type="GO" id="GO:0004674">
    <property type="term" value="F:protein serine/threonine kinase activity"/>
    <property type="evidence" value="ECO:0000318"/>
    <property type="project" value="GO_Central"/>
</dbReference>
<protein>
    <recommendedName>
        <fullName evidence="2">Protein kinase domain-containing protein</fullName>
    </recommendedName>
</protein>
<evidence type="ECO:0000313" key="3">
    <source>
        <dbReference type="Ensembl" id="ENSCINP00000024658.1"/>
    </source>
</evidence>
<accession>F6V3E7</accession>
<dbReference type="Proteomes" id="UP000008144">
    <property type="component" value="Unassembled WGS sequence"/>
</dbReference>
<dbReference type="AlphaFoldDB" id="F6V3E7"/>
<dbReference type="PROSITE" id="PS50011">
    <property type="entry name" value="PROTEIN_KINASE_DOM"/>
    <property type="match status" value="1"/>
</dbReference>
<dbReference type="SMART" id="SM00220">
    <property type="entry name" value="S_TKc"/>
    <property type="match status" value="1"/>
</dbReference>
<feature type="region of interest" description="Disordered" evidence="1">
    <location>
        <begin position="48"/>
        <end position="78"/>
    </location>
</feature>
<dbReference type="GO" id="GO:0036498">
    <property type="term" value="P:IRE1-mediated unfolded protein response"/>
    <property type="evidence" value="ECO:0000318"/>
    <property type="project" value="GO_Central"/>
</dbReference>
<dbReference type="InterPro" id="IPR045133">
    <property type="entry name" value="IRE1/2-like"/>
</dbReference>
<dbReference type="GO" id="GO:0004521">
    <property type="term" value="F:RNA endonuclease activity"/>
    <property type="evidence" value="ECO:0000318"/>
    <property type="project" value="GO_Central"/>
</dbReference>
<dbReference type="PANTHER" id="PTHR13954">
    <property type="entry name" value="IRE1-RELATED"/>
    <property type="match status" value="1"/>
</dbReference>
<dbReference type="GO" id="GO:0070059">
    <property type="term" value="P:intrinsic apoptotic signaling pathway in response to endoplasmic reticulum stress"/>
    <property type="evidence" value="ECO:0000318"/>
    <property type="project" value="GO_Central"/>
</dbReference>
<name>F6V3E7_CIOIN</name>
<dbReference type="PROSITE" id="PS00108">
    <property type="entry name" value="PROTEIN_KINASE_ST"/>
    <property type="match status" value="1"/>
</dbReference>
<dbReference type="HOGENOM" id="CLU_838203_0_0_1"/>
<dbReference type="GO" id="GO:0051082">
    <property type="term" value="F:unfolded protein binding"/>
    <property type="evidence" value="ECO:0000318"/>
    <property type="project" value="GO_Central"/>
</dbReference>
<reference evidence="4" key="1">
    <citation type="journal article" date="2002" name="Science">
        <title>The draft genome of Ciona intestinalis: insights into chordate and vertebrate origins.</title>
        <authorList>
            <person name="Dehal P."/>
            <person name="Satou Y."/>
            <person name="Campbell R.K."/>
            <person name="Chapman J."/>
            <person name="Degnan B."/>
            <person name="De Tomaso A."/>
            <person name="Davidson B."/>
            <person name="Di Gregorio A."/>
            <person name="Gelpke M."/>
            <person name="Goodstein D.M."/>
            <person name="Harafuji N."/>
            <person name="Hastings K.E."/>
            <person name="Ho I."/>
            <person name="Hotta K."/>
            <person name="Huang W."/>
            <person name="Kawashima T."/>
            <person name="Lemaire P."/>
            <person name="Martinez D."/>
            <person name="Meinertzhagen I.A."/>
            <person name="Necula S."/>
            <person name="Nonaka M."/>
            <person name="Putnam N."/>
            <person name="Rash S."/>
            <person name="Saiga H."/>
            <person name="Satake M."/>
            <person name="Terry A."/>
            <person name="Yamada L."/>
            <person name="Wang H.G."/>
            <person name="Awazu S."/>
            <person name="Azumi K."/>
            <person name="Boore J."/>
            <person name="Branno M."/>
            <person name="Chin-Bow S."/>
            <person name="DeSantis R."/>
            <person name="Doyle S."/>
            <person name="Francino P."/>
            <person name="Keys D.N."/>
            <person name="Haga S."/>
            <person name="Hayashi H."/>
            <person name="Hino K."/>
            <person name="Imai K.S."/>
            <person name="Inaba K."/>
            <person name="Kano S."/>
            <person name="Kobayashi K."/>
            <person name="Kobayashi M."/>
            <person name="Lee B.I."/>
            <person name="Makabe K.W."/>
            <person name="Manohar C."/>
            <person name="Matassi G."/>
            <person name="Medina M."/>
            <person name="Mochizuki Y."/>
            <person name="Mount S."/>
            <person name="Morishita T."/>
            <person name="Miura S."/>
            <person name="Nakayama A."/>
            <person name="Nishizaka S."/>
            <person name="Nomoto H."/>
            <person name="Ohta F."/>
            <person name="Oishi K."/>
            <person name="Rigoutsos I."/>
            <person name="Sano M."/>
            <person name="Sasaki A."/>
            <person name="Sasakura Y."/>
            <person name="Shoguchi E."/>
            <person name="Shin-i T."/>
            <person name="Spagnuolo A."/>
            <person name="Stainier D."/>
            <person name="Suzuki M.M."/>
            <person name="Tassy O."/>
            <person name="Takatori N."/>
            <person name="Tokuoka M."/>
            <person name="Yagi K."/>
            <person name="Yoshizaki F."/>
            <person name="Wada S."/>
            <person name="Zhang C."/>
            <person name="Hyatt P.D."/>
            <person name="Larimer F."/>
            <person name="Detter C."/>
            <person name="Doggett N."/>
            <person name="Glavina T."/>
            <person name="Hawkins T."/>
            <person name="Richardson P."/>
            <person name="Lucas S."/>
            <person name="Kohara Y."/>
            <person name="Levine M."/>
            <person name="Satoh N."/>
            <person name="Rokhsar D.S."/>
        </authorList>
    </citation>
    <scope>NUCLEOTIDE SEQUENCE [LARGE SCALE GENOMIC DNA]</scope>
</reference>
<dbReference type="Gene3D" id="3.30.200.20">
    <property type="entry name" value="Phosphorylase Kinase, domain 1"/>
    <property type="match status" value="1"/>
</dbReference>
<dbReference type="SUPFAM" id="SSF56112">
    <property type="entry name" value="Protein kinase-like (PK-like)"/>
    <property type="match status" value="1"/>
</dbReference>
<organism evidence="3 4">
    <name type="scientific">Ciona intestinalis</name>
    <name type="common">Transparent sea squirt</name>
    <name type="synonym">Ascidia intestinalis</name>
    <dbReference type="NCBI Taxonomy" id="7719"/>
    <lineage>
        <taxon>Eukaryota</taxon>
        <taxon>Metazoa</taxon>
        <taxon>Chordata</taxon>
        <taxon>Tunicata</taxon>
        <taxon>Ascidiacea</taxon>
        <taxon>Phlebobranchia</taxon>
        <taxon>Cionidae</taxon>
        <taxon>Ciona</taxon>
    </lineage>
</organism>
<dbReference type="STRING" id="7719.ENSCINP00000024658"/>
<dbReference type="InParanoid" id="F6V3E7"/>
<dbReference type="InterPro" id="IPR000719">
    <property type="entry name" value="Prot_kinase_dom"/>
</dbReference>
<dbReference type="InterPro" id="IPR011009">
    <property type="entry name" value="Kinase-like_dom_sf"/>
</dbReference>
<feature type="region of interest" description="Disordered" evidence="1">
    <location>
        <begin position="1"/>
        <end position="22"/>
    </location>
</feature>
<evidence type="ECO:0000259" key="2">
    <source>
        <dbReference type="PROSITE" id="PS50011"/>
    </source>
</evidence>
<reference evidence="3" key="3">
    <citation type="submission" date="2025-09" db="UniProtKB">
        <authorList>
            <consortium name="Ensembl"/>
        </authorList>
    </citation>
    <scope>IDENTIFICATION</scope>
</reference>
<proteinExistence type="predicted"/>
<dbReference type="InterPro" id="IPR008271">
    <property type="entry name" value="Ser/Thr_kinase_AS"/>
</dbReference>
<dbReference type="GeneTree" id="ENSGT00940000174274"/>
<dbReference type="GO" id="GO:0005783">
    <property type="term" value="C:endoplasmic reticulum"/>
    <property type="evidence" value="ECO:0000318"/>
    <property type="project" value="GO_Central"/>
</dbReference>
<feature type="domain" description="Protein kinase" evidence="2">
    <location>
        <begin position="136"/>
        <end position="332"/>
    </location>
</feature>
<dbReference type="Ensembl" id="ENSCINT00000024904.1">
    <property type="protein sequence ID" value="ENSCINP00000024658.1"/>
    <property type="gene ID" value="ENSCING00000013424.1"/>
</dbReference>
<dbReference type="PANTHER" id="PTHR13954:SF6">
    <property type="entry name" value="NON-SPECIFIC SERINE_THREONINE PROTEIN KINASE"/>
    <property type="match status" value="1"/>
</dbReference>
<feature type="compositionally biased region" description="Polar residues" evidence="1">
    <location>
        <begin position="56"/>
        <end position="78"/>
    </location>
</feature>